<dbReference type="PANTHER" id="PTHR46112">
    <property type="entry name" value="AMINOPEPTIDASE"/>
    <property type="match status" value="1"/>
</dbReference>
<reference evidence="3 4" key="1">
    <citation type="submission" date="2017-03" db="EMBL/GenBank/DDBJ databases">
        <title>Genome sequence of Clostridium thermoalcaliphilum DSM 7309.</title>
        <authorList>
            <person name="Poehlein A."/>
            <person name="Daniel R."/>
        </authorList>
    </citation>
    <scope>NUCLEOTIDE SEQUENCE [LARGE SCALE GENOMIC DNA]</scope>
    <source>
        <strain evidence="3 4">DSM 7309</strain>
    </source>
</reference>
<feature type="domain" description="Creatinase N-terminal" evidence="2">
    <location>
        <begin position="5"/>
        <end position="131"/>
    </location>
</feature>
<dbReference type="Gene3D" id="3.40.350.10">
    <property type="entry name" value="Creatinase/prolidase N-terminal domain"/>
    <property type="match status" value="1"/>
</dbReference>
<dbReference type="PANTHER" id="PTHR46112:SF3">
    <property type="entry name" value="AMINOPEPTIDASE YPDF"/>
    <property type="match status" value="1"/>
</dbReference>
<dbReference type="SUPFAM" id="SSF55920">
    <property type="entry name" value="Creatinase/aminopeptidase"/>
    <property type="match status" value="1"/>
</dbReference>
<feature type="domain" description="Peptidase M24" evidence="1">
    <location>
        <begin position="139"/>
        <end position="341"/>
    </location>
</feature>
<organism evidence="3 4">
    <name type="scientific">Alkalithermobacter paradoxus</name>
    <dbReference type="NCBI Taxonomy" id="29349"/>
    <lineage>
        <taxon>Bacteria</taxon>
        <taxon>Bacillati</taxon>
        <taxon>Bacillota</taxon>
        <taxon>Clostridia</taxon>
        <taxon>Peptostreptococcales</taxon>
        <taxon>Tepidibacteraceae</taxon>
        <taxon>Alkalithermobacter</taxon>
    </lineage>
</organism>
<proteinExistence type="predicted"/>
<dbReference type="Gene3D" id="3.90.230.10">
    <property type="entry name" value="Creatinase/methionine aminopeptidase superfamily"/>
    <property type="match status" value="1"/>
</dbReference>
<dbReference type="OrthoDB" id="9806388at2"/>
<dbReference type="RefSeq" id="WP_079412384.1">
    <property type="nucleotide sequence ID" value="NZ_MZGW01000004.1"/>
</dbReference>
<dbReference type="EMBL" id="MZGW01000004">
    <property type="protein sequence ID" value="OPJ55606.1"/>
    <property type="molecule type" value="Genomic_DNA"/>
</dbReference>
<dbReference type="Pfam" id="PF00557">
    <property type="entry name" value="Peptidase_M24"/>
    <property type="match status" value="1"/>
</dbReference>
<comment type="caution">
    <text evidence="3">The sequence shown here is derived from an EMBL/GenBank/DDBJ whole genome shotgun (WGS) entry which is preliminary data.</text>
</comment>
<keyword evidence="4" id="KW-1185">Reference proteome</keyword>
<dbReference type="InterPro" id="IPR029149">
    <property type="entry name" value="Creatin/AminoP/Spt16_N"/>
</dbReference>
<dbReference type="InterPro" id="IPR036005">
    <property type="entry name" value="Creatinase/aminopeptidase-like"/>
</dbReference>
<gene>
    <name evidence="3" type="ORF">CLOTH_13650</name>
</gene>
<keyword evidence="3" id="KW-0378">Hydrolase</keyword>
<dbReference type="AlphaFoldDB" id="A0A1V4I6L0"/>
<sequence>MRKDRMNKIISNMRNHNVESMIITSSDSIFYLLGKWIEPGKRLLALYINTSGETKLFMNELFPVEEGMNVDIILHKDIDDPIKQLSLFIKENEIVGIDKEWPAHFLIKLMNEKPNAKFVNGSRVVDEVRMIKDEEEINLLRKASGINDIAMSHVIKLINENNTEKDISKLIPDIFEKNGCESTSFSPIICYGANGAEPHHKPDNTKLERDKGIIIDMGGKYKGYCSDMTRSFFYGNPCDEYKKIYNLVLTANTEAIKTIKPGVKFSEIDKIARNIIEKGGYGKYFTHRTGHNIGIVCHEYPDVSGINDMYLQVGMVFSIEPGIYIPGKFGVRIEDLVVVTEDGCEILNKYDKNLKTL</sequence>
<dbReference type="Pfam" id="PF01321">
    <property type="entry name" value="Creatinase_N"/>
    <property type="match status" value="1"/>
</dbReference>
<protein>
    <submittedName>
        <fullName evidence="3">Putative peptidase</fullName>
        <ecNumber evidence="3">3.4.-.-</ecNumber>
    </submittedName>
</protein>
<dbReference type="CDD" id="cd01092">
    <property type="entry name" value="APP-like"/>
    <property type="match status" value="1"/>
</dbReference>
<evidence type="ECO:0000259" key="2">
    <source>
        <dbReference type="Pfam" id="PF01321"/>
    </source>
</evidence>
<dbReference type="Proteomes" id="UP000190140">
    <property type="component" value="Unassembled WGS sequence"/>
</dbReference>
<dbReference type="InterPro" id="IPR050659">
    <property type="entry name" value="Peptidase_M24B"/>
</dbReference>
<dbReference type="GO" id="GO:0016787">
    <property type="term" value="F:hydrolase activity"/>
    <property type="evidence" value="ECO:0007669"/>
    <property type="project" value="UniProtKB-KW"/>
</dbReference>
<name>A0A1V4I6L0_9FIRM</name>
<dbReference type="InterPro" id="IPR000587">
    <property type="entry name" value="Creatinase_N"/>
</dbReference>
<dbReference type="InterPro" id="IPR000994">
    <property type="entry name" value="Pept_M24"/>
</dbReference>
<evidence type="ECO:0000259" key="1">
    <source>
        <dbReference type="Pfam" id="PF00557"/>
    </source>
</evidence>
<dbReference type="STRING" id="29349.CLOTH_13650"/>
<evidence type="ECO:0000313" key="4">
    <source>
        <dbReference type="Proteomes" id="UP000190140"/>
    </source>
</evidence>
<dbReference type="SUPFAM" id="SSF53092">
    <property type="entry name" value="Creatinase/prolidase N-terminal domain"/>
    <property type="match status" value="1"/>
</dbReference>
<accession>A0A1V4I6L0</accession>
<evidence type="ECO:0000313" key="3">
    <source>
        <dbReference type="EMBL" id="OPJ55606.1"/>
    </source>
</evidence>
<dbReference type="EC" id="3.4.-.-" evidence="3"/>